<accession>A0A096AQQ5</accession>
<dbReference type="Proteomes" id="UP000029556">
    <property type="component" value="Unassembled WGS sequence"/>
</dbReference>
<name>A0A096AQQ5_9BACT</name>
<dbReference type="Pfam" id="PF07463">
    <property type="entry name" value="NUMOD4"/>
    <property type="match status" value="1"/>
</dbReference>
<organism evidence="2 3">
    <name type="scientific">Hoylesella buccalis DNF00853</name>
    <dbReference type="NCBI Taxonomy" id="1401074"/>
    <lineage>
        <taxon>Bacteria</taxon>
        <taxon>Pseudomonadati</taxon>
        <taxon>Bacteroidota</taxon>
        <taxon>Bacteroidia</taxon>
        <taxon>Bacteroidales</taxon>
        <taxon>Prevotellaceae</taxon>
        <taxon>Hoylesella</taxon>
    </lineage>
</organism>
<evidence type="ECO:0000259" key="1">
    <source>
        <dbReference type="Pfam" id="PF07463"/>
    </source>
</evidence>
<dbReference type="AlphaFoldDB" id="A0A096AQQ5"/>
<sequence>MITKIHTMVEIWKDIKGCEGCYQISNIGRVKSLSRRIARKGQNDCITQERILKTFQLKGGYVNVMLRCDGKSVNHNVHRLVAEAFIPNNNPNFDCINHKDGNKANNCISNLEWCNHSLNCLHAYDNGISHKSGKLSDLQVREVKKLLKQGERCVDIAHKYGVHLNIISNIKCGHTYRRVL</sequence>
<dbReference type="Gene3D" id="3.90.75.20">
    <property type="match status" value="1"/>
</dbReference>
<dbReference type="InterPro" id="IPR010902">
    <property type="entry name" value="NUMOD4"/>
</dbReference>
<dbReference type="RefSeq" id="WP_036875044.1">
    <property type="nucleotide sequence ID" value="NZ_JRNN01000096.1"/>
</dbReference>
<comment type="caution">
    <text evidence="2">The sequence shown here is derived from an EMBL/GenBank/DDBJ whole genome shotgun (WGS) entry which is preliminary data.</text>
</comment>
<dbReference type="GO" id="GO:0016788">
    <property type="term" value="F:hydrolase activity, acting on ester bonds"/>
    <property type="evidence" value="ECO:0007669"/>
    <property type="project" value="InterPro"/>
</dbReference>
<evidence type="ECO:0000313" key="2">
    <source>
        <dbReference type="EMBL" id="KGF32957.1"/>
    </source>
</evidence>
<dbReference type="OrthoDB" id="6631788at2"/>
<evidence type="ECO:0000313" key="3">
    <source>
        <dbReference type="Proteomes" id="UP000029556"/>
    </source>
</evidence>
<protein>
    <recommendedName>
        <fullName evidence="1">NUMOD4 domain-containing protein</fullName>
    </recommendedName>
</protein>
<feature type="domain" description="NUMOD4" evidence="1">
    <location>
        <begin position="10"/>
        <end position="67"/>
    </location>
</feature>
<reference evidence="2 3" key="1">
    <citation type="submission" date="2014-07" db="EMBL/GenBank/DDBJ databases">
        <authorList>
            <person name="McCorrison J."/>
            <person name="Sanka R."/>
            <person name="Torralba M."/>
            <person name="Gillis M."/>
            <person name="Haft D.H."/>
            <person name="Methe B."/>
            <person name="Sutton G."/>
            <person name="Nelson K.E."/>
        </authorList>
    </citation>
    <scope>NUCLEOTIDE SEQUENCE [LARGE SCALE GENOMIC DNA]</scope>
    <source>
        <strain evidence="2 3">DNF00853</strain>
    </source>
</reference>
<gene>
    <name evidence="2" type="ORF">HMPREF2137_12575</name>
</gene>
<proteinExistence type="predicted"/>
<dbReference type="EMBL" id="JRNN01000096">
    <property type="protein sequence ID" value="KGF32957.1"/>
    <property type="molecule type" value="Genomic_DNA"/>
</dbReference>
<dbReference type="SUPFAM" id="SSF54060">
    <property type="entry name" value="His-Me finger endonucleases"/>
    <property type="match status" value="1"/>
</dbReference>
<dbReference type="InterPro" id="IPR044925">
    <property type="entry name" value="His-Me_finger_sf"/>
</dbReference>